<evidence type="ECO:0000313" key="3">
    <source>
        <dbReference type="Proteomes" id="UP000757232"/>
    </source>
</evidence>
<sequence length="101" mass="10881">MAPSSTPSKRSVTRSRRATLLGLSVYLLLGLAFAAPANAEHLSHSRSHARRSLEVSNSNARRGPAPQDAPVKQVRGSLLNIDTPAFDLVLGKSFFSRIESL</sequence>
<dbReference type="EMBL" id="LNZH02000165">
    <property type="protein sequence ID" value="OCB89077.1"/>
    <property type="molecule type" value="Genomic_DNA"/>
</dbReference>
<dbReference type="Proteomes" id="UP000757232">
    <property type="component" value="Unassembled WGS sequence"/>
</dbReference>
<evidence type="ECO:0000313" key="2">
    <source>
        <dbReference type="EMBL" id="OCB89077.1"/>
    </source>
</evidence>
<proteinExistence type="predicted"/>
<accession>A0A9Q5I0L6</accession>
<gene>
    <name evidence="2" type="ORF">A7U60_g3760</name>
</gene>
<protein>
    <submittedName>
        <fullName evidence="2">Uncharacterized protein</fullName>
    </submittedName>
</protein>
<dbReference type="AlphaFoldDB" id="A0A9Q5I0L6"/>
<name>A0A9Q5I0L6_SANBA</name>
<comment type="caution">
    <text evidence="2">The sequence shown here is derived from an EMBL/GenBank/DDBJ whole genome shotgun (WGS) entry which is preliminary data.</text>
</comment>
<reference evidence="2" key="1">
    <citation type="submission" date="2016-06" db="EMBL/GenBank/DDBJ databases">
        <title>Draft Genome sequence of the fungus Inonotus baumii.</title>
        <authorList>
            <person name="Zhu H."/>
            <person name="Lin W."/>
        </authorList>
    </citation>
    <scope>NUCLEOTIDE SEQUENCE</scope>
    <source>
        <strain evidence="2">821</strain>
    </source>
</reference>
<organism evidence="2 3">
    <name type="scientific">Sanghuangporus baumii</name>
    <name type="common">Phellinus baumii</name>
    <dbReference type="NCBI Taxonomy" id="108892"/>
    <lineage>
        <taxon>Eukaryota</taxon>
        <taxon>Fungi</taxon>
        <taxon>Dikarya</taxon>
        <taxon>Basidiomycota</taxon>
        <taxon>Agaricomycotina</taxon>
        <taxon>Agaricomycetes</taxon>
        <taxon>Hymenochaetales</taxon>
        <taxon>Hymenochaetaceae</taxon>
        <taxon>Sanghuangporus</taxon>
    </lineage>
</organism>
<keyword evidence="3" id="KW-1185">Reference proteome</keyword>
<feature type="region of interest" description="Disordered" evidence="1">
    <location>
        <begin position="43"/>
        <end position="71"/>
    </location>
</feature>
<evidence type="ECO:0000256" key="1">
    <source>
        <dbReference type="SAM" id="MobiDB-lite"/>
    </source>
</evidence>